<reference evidence="2 3" key="1">
    <citation type="journal article" date="2019" name="Nat. Ecol. Evol.">
        <title>Megaphylogeny resolves global patterns of mushroom evolution.</title>
        <authorList>
            <person name="Varga T."/>
            <person name="Krizsan K."/>
            <person name="Foldi C."/>
            <person name="Dima B."/>
            <person name="Sanchez-Garcia M."/>
            <person name="Sanchez-Ramirez S."/>
            <person name="Szollosi G.J."/>
            <person name="Szarkandi J.G."/>
            <person name="Papp V."/>
            <person name="Albert L."/>
            <person name="Andreopoulos W."/>
            <person name="Angelini C."/>
            <person name="Antonin V."/>
            <person name="Barry K.W."/>
            <person name="Bougher N.L."/>
            <person name="Buchanan P."/>
            <person name="Buyck B."/>
            <person name="Bense V."/>
            <person name="Catcheside P."/>
            <person name="Chovatia M."/>
            <person name="Cooper J."/>
            <person name="Damon W."/>
            <person name="Desjardin D."/>
            <person name="Finy P."/>
            <person name="Geml J."/>
            <person name="Haridas S."/>
            <person name="Hughes K."/>
            <person name="Justo A."/>
            <person name="Karasinski D."/>
            <person name="Kautmanova I."/>
            <person name="Kiss B."/>
            <person name="Kocsube S."/>
            <person name="Kotiranta H."/>
            <person name="LaButti K.M."/>
            <person name="Lechner B.E."/>
            <person name="Liimatainen K."/>
            <person name="Lipzen A."/>
            <person name="Lukacs Z."/>
            <person name="Mihaltcheva S."/>
            <person name="Morgado L.N."/>
            <person name="Niskanen T."/>
            <person name="Noordeloos M.E."/>
            <person name="Ohm R.A."/>
            <person name="Ortiz-Santana B."/>
            <person name="Ovrebo C."/>
            <person name="Racz N."/>
            <person name="Riley R."/>
            <person name="Savchenko A."/>
            <person name="Shiryaev A."/>
            <person name="Soop K."/>
            <person name="Spirin V."/>
            <person name="Szebenyi C."/>
            <person name="Tomsovsky M."/>
            <person name="Tulloss R.E."/>
            <person name="Uehling J."/>
            <person name="Grigoriev I.V."/>
            <person name="Vagvolgyi C."/>
            <person name="Papp T."/>
            <person name="Martin F.M."/>
            <person name="Miettinen O."/>
            <person name="Hibbett D.S."/>
            <person name="Nagy L.G."/>
        </authorList>
    </citation>
    <scope>NUCLEOTIDE SEQUENCE [LARGE SCALE GENOMIC DNA]</scope>
    <source>
        <strain evidence="2 3">FP101781</strain>
    </source>
</reference>
<organism evidence="2 3">
    <name type="scientific">Coprinellus micaceus</name>
    <name type="common">Glistening ink-cap mushroom</name>
    <name type="synonym">Coprinus micaceus</name>
    <dbReference type="NCBI Taxonomy" id="71717"/>
    <lineage>
        <taxon>Eukaryota</taxon>
        <taxon>Fungi</taxon>
        <taxon>Dikarya</taxon>
        <taxon>Basidiomycota</taxon>
        <taxon>Agaricomycotina</taxon>
        <taxon>Agaricomycetes</taxon>
        <taxon>Agaricomycetidae</taxon>
        <taxon>Agaricales</taxon>
        <taxon>Agaricineae</taxon>
        <taxon>Psathyrellaceae</taxon>
        <taxon>Coprinellus</taxon>
    </lineage>
</organism>
<gene>
    <name evidence="2" type="ORF">FA13DRAFT_1773891</name>
</gene>
<protein>
    <submittedName>
        <fullName evidence="2">NAD(P)-binding protein</fullName>
    </submittedName>
</protein>
<dbReference type="GO" id="GO:0016491">
    <property type="term" value="F:oxidoreductase activity"/>
    <property type="evidence" value="ECO:0007669"/>
    <property type="project" value="UniProtKB-KW"/>
</dbReference>
<proteinExistence type="predicted"/>
<dbReference type="Proteomes" id="UP000298030">
    <property type="component" value="Unassembled WGS sequence"/>
</dbReference>
<accession>A0A4Y7TF04</accession>
<sequence>MGAFMSVMKDAFPPKPTFKVDDIPDLRGKVVIVTGANTGVGKETARALLVHNAKVYVAARNQSKAQEAIEELRKETGKEAIFLKLDLGDLNSIKASAEEFMSKEENLNILFNNAGVMRPPVKDLTSQDYDLQFGTNVLGHFYFTKLLIPALTKGAKSSPDGTSRVVTTSSSASFLGSIDFNALKDSAKRRKHSSADLYSQSKLGNVLISNEFAERYGNLGIISIAVNPGNLNSELARHMPGWQASLLRATMLYPVPLGALTQLYAGTMDDGAKLNGKWMRPWARHGEHPSRLAHDKQLAEQVWQWCEDQVANL</sequence>
<dbReference type="PANTHER" id="PTHR43157:SF31">
    <property type="entry name" value="PHOSPHATIDYLINOSITOL-GLYCAN BIOSYNTHESIS CLASS F PROTEIN"/>
    <property type="match status" value="1"/>
</dbReference>
<dbReference type="SUPFAM" id="SSF51735">
    <property type="entry name" value="NAD(P)-binding Rossmann-fold domains"/>
    <property type="match status" value="1"/>
</dbReference>
<name>A0A4Y7TF04_COPMI</name>
<dbReference type="OrthoDB" id="191139at2759"/>
<keyword evidence="3" id="KW-1185">Reference proteome</keyword>
<keyword evidence="1" id="KW-0560">Oxidoreductase</keyword>
<dbReference type="STRING" id="71717.A0A4Y7TF04"/>
<dbReference type="InterPro" id="IPR002347">
    <property type="entry name" value="SDR_fam"/>
</dbReference>
<dbReference type="InterPro" id="IPR036291">
    <property type="entry name" value="NAD(P)-bd_dom_sf"/>
</dbReference>
<evidence type="ECO:0000313" key="3">
    <source>
        <dbReference type="Proteomes" id="UP000298030"/>
    </source>
</evidence>
<dbReference type="PRINTS" id="PR00081">
    <property type="entry name" value="GDHRDH"/>
</dbReference>
<dbReference type="PANTHER" id="PTHR43157">
    <property type="entry name" value="PHOSPHATIDYLINOSITOL-GLYCAN BIOSYNTHESIS CLASS F PROTEIN-RELATED"/>
    <property type="match status" value="1"/>
</dbReference>
<evidence type="ECO:0000313" key="2">
    <source>
        <dbReference type="EMBL" id="TEB32109.1"/>
    </source>
</evidence>
<dbReference type="AlphaFoldDB" id="A0A4Y7TF04"/>
<dbReference type="Pfam" id="PF00106">
    <property type="entry name" value="adh_short"/>
    <property type="match status" value="1"/>
</dbReference>
<dbReference type="EMBL" id="QPFP01000016">
    <property type="protein sequence ID" value="TEB32109.1"/>
    <property type="molecule type" value="Genomic_DNA"/>
</dbReference>
<comment type="caution">
    <text evidence="2">The sequence shown here is derived from an EMBL/GenBank/DDBJ whole genome shotgun (WGS) entry which is preliminary data.</text>
</comment>
<evidence type="ECO:0000256" key="1">
    <source>
        <dbReference type="ARBA" id="ARBA00023002"/>
    </source>
</evidence>
<dbReference type="Gene3D" id="3.40.50.720">
    <property type="entry name" value="NAD(P)-binding Rossmann-like Domain"/>
    <property type="match status" value="1"/>
</dbReference>